<reference evidence="2 3" key="1">
    <citation type="journal article" date="2005" name="Nature">
        <title>The map-based sequence of the rice genome.</title>
        <authorList>
            <consortium name="International rice genome sequencing project (IRGSP)"/>
            <person name="Matsumoto T."/>
            <person name="Wu J."/>
            <person name="Kanamori H."/>
            <person name="Katayose Y."/>
            <person name="Fujisawa M."/>
            <person name="Namiki N."/>
            <person name="Mizuno H."/>
            <person name="Yamamoto K."/>
            <person name="Antonio B.A."/>
            <person name="Baba T."/>
            <person name="Sakata K."/>
            <person name="Nagamura Y."/>
            <person name="Aoki H."/>
            <person name="Arikawa K."/>
            <person name="Arita K."/>
            <person name="Bito T."/>
            <person name="Chiden Y."/>
            <person name="Fujitsuka N."/>
            <person name="Fukunaka R."/>
            <person name="Hamada M."/>
            <person name="Harada C."/>
            <person name="Hayashi A."/>
            <person name="Hijishita S."/>
            <person name="Honda M."/>
            <person name="Hosokawa S."/>
            <person name="Ichikawa Y."/>
            <person name="Idonuma A."/>
            <person name="Iijima M."/>
            <person name="Ikeda M."/>
            <person name="Ikeno M."/>
            <person name="Ito K."/>
            <person name="Ito S."/>
            <person name="Ito T."/>
            <person name="Ito Y."/>
            <person name="Ito Y."/>
            <person name="Iwabuchi A."/>
            <person name="Kamiya K."/>
            <person name="Karasawa W."/>
            <person name="Kurita K."/>
            <person name="Katagiri S."/>
            <person name="Kikuta A."/>
            <person name="Kobayashi H."/>
            <person name="Kobayashi N."/>
            <person name="Machita K."/>
            <person name="Maehara T."/>
            <person name="Masukawa M."/>
            <person name="Mizubayashi T."/>
            <person name="Mukai Y."/>
            <person name="Nagasaki H."/>
            <person name="Nagata Y."/>
            <person name="Naito S."/>
            <person name="Nakashima M."/>
            <person name="Nakama Y."/>
            <person name="Nakamichi Y."/>
            <person name="Nakamura M."/>
            <person name="Meguro A."/>
            <person name="Negishi M."/>
            <person name="Ohta I."/>
            <person name="Ohta T."/>
            <person name="Okamoto M."/>
            <person name="Ono N."/>
            <person name="Saji S."/>
            <person name="Sakaguchi M."/>
            <person name="Sakai K."/>
            <person name="Shibata M."/>
            <person name="Shimokawa T."/>
            <person name="Song J."/>
            <person name="Takazaki Y."/>
            <person name="Terasawa K."/>
            <person name="Tsugane M."/>
            <person name="Tsuji K."/>
            <person name="Ueda S."/>
            <person name="Waki K."/>
            <person name="Yamagata H."/>
            <person name="Yamamoto M."/>
            <person name="Yamamoto S."/>
            <person name="Yamane H."/>
            <person name="Yoshiki S."/>
            <person name="Yoshihara R."/>
            <person name="Yukawa K."/>
            <person name="Zhong H."/>
            <person name="Yano M."/>
            <person name="Yuan Q."/>
            <person name="Ouyang S."/>
            <person name="Liu J."/>
            <person name="Jones K.M."/>
            <person name="Gansberger K."/>
            <person name="Moffat K."/>
            <person name="Hill J."/>
            <person name="Bera J."/>
            <person name="Fadrosh D."/>
            <person name="Jin S."/>
            <person name="Johri S."/>
            <person name="Kim M."/>
            <person name="Overton L."/>
            <person name="Reardon M."/>
            <person name="Tsitrin T."/>
            <person name="Vuong H."/>
            <person name="Weaver B."/>
            <person name="Ciecko A."/>
            <person name="Tallon L."/>
            <person name="Jackson J."/>
            <person name="Pai G."/>
            <person name="Aken S.V."/>
            <person name="Utterback T."/>
            <person name="Reidmuller S."/>
            <person name="Feldblyum T."/>
            <person name="Hsiao J."/>
            <person name="Zismann V."/>
            <person name="Iobst S."/>
            <person name="de Vazeille A.R."/>
            <person name="Buell C.R."/>
            <person name="Ying K."/>
            <person name="Li Y."/>
            <person name="Lu T."/>
            <person name="Huang Y."/>
            <person name="Zhao Q."/>
            <person name="Feng Q."/>
            <person name="Zhang L."/>
            <person name="Zhu J."/>
            <person name="Weng Q."/>
            <person name="Mu J."/>
            <person name="Lu Y."/>
            <person name="Fan D."/>
            <person name="Liu Y."/>
            <person name="Guan J."/>
            <person name="Zhang Y."/>
            <person name="Yu S."/>
            <person name="Liu X."/>
            <person name="Zhang Y."/>
            <person name="Hong G."/>
            <person name="Han B."/>
            <person name="Choisne N."/>
            <person name="Demange N."/>
            <person name="Orjeda G."/>
            <person name="Samain S."/>
            <person name="Cattolico L."/>
            <person name="Pelletier E."/>
            <person name="Couloux A."/>
            <person name="Segurens B."/>
            <person name="Wincker P."/>
            <person name="D'Hont A."/>
            <person name="Scarpelli C."/>
            <person name="Weissenbach J."/>
            <person name="Salanoubat M."/>
            <person name="Quetier F."/>
            <person name="Yu Y."/>
            <person name="Kim H.R."/>
            <person name="Rambo T."/>
            <person name="Currie J."/>
            <person name="Collura K."/>
            <person name="Luo M."/>
            <person name="Yang T."/>
            <person name="Ammiraju J.S.S."/>
            <person name="Engler F."/>
            <person name="Soderlund C."/>
            <person name="Wing R.A."/>
            <person name="Palmer L.E."/>
            <person name="de la Bastide M."/>
            <person name="Spiegel L."/>
            <person name="Nascimento L."/>
            <person name="Zutavern T."/>
            <person name="O'Shaughnessy A."/>
            <person name="Dike S."/>
            <person name="Dedhia N."/>
            <person name="Preston R."/>
            <person name="Balija V."/>
            <person name="McCombie W.R."/>
            <person name="Chow T."/>
            <person name="Chen H."/>
            <person name="Chung M."/>
            <person name="Chen C."/>
            <person name="Shaw J."/>
            <person name="Wu H."/>
            <person name="Hsiao K."/>
            <person name="Chao Y."/>
            <person name="Chu M."/>
            <person name="Cheng C."/>
            <person name="Hour A."/>
            <person name="Lee P."/>
            <person name="Lin S."/>
            <person name="Lin Y."/>
            <person name="Liou J."/>
            <person name="Liu S."/>
            <person name="Hsing Y."/>
            <person name="Raghuvanshi S."/>
            <person name="Mohanty A."/>
            <person name="Bharti A.K."/>
            <person name="Gaur A."/>
            <person name="Gupta V."/>
            <person name="Kumar D."/>
            <person name="Ravi V."/>
            <person name="Vij S."/>
            <person name="Kapur A."/>
            <person name="Khurana P."/>
            <person name="Khurana P."/>
            <person name="Khurana J.P."/>
            <person name="Tyagi A.K."/>
            <person name="Gaikwad K."/>
            <person name="Singh A."/>
            <person name="Dalal V."/>
            <person name="Srivastava S."/>
            <person name="Dixit A."/>
            <person name="Pal A.K."/>
            <person name="Ghazi I.A."/>
            <person name="Yadav M."/>
            <person name="Pandit A."/>
            <person name="Bhargava A."/>
            <person name="Sureshbabu K."/>
            <person name="Batra K."/>
            <person name="Sharma T.R."/>
            <person name="Mohapatra T."/>
            <person name="Singh N.K."/>
            <person name="Messing J."/>
            <person name="Nelson A.B."/>
            <person name="Fuks G."/>
            <person name="Kavchok S."/>
            <person name="Keizer G."/>
            <person name="Linton E."/>
            <person name="Llaca V."/>
            <person name="Song R."/>
            <person name="Tanyolac B."/>
            <person name="Young S."/>
            <person name="Ho-Il K."/>
            <person name="Hahn J.H."/>
            <person name="Sangsakoo G."/>
            <person name="Vanavichit A."/>
            <person name="de Mattos Luiz.A.T."/>
            <person name="Zimmer P.D."/>
            <person name="Malone G."/>
            <person name="Dellagostin O."/>
            <person name="de Oliveira A.C."/>
            <person name="Bevan M."/>
            <person name="Bancroft I."/>
            <person name="Minx P."/>
            <person name="Cordum H."/>
            <person name="Wilson R."/>
            <person name="Cheng Z."/>
            <person name="Jin W."/>
            <person name="Jiang J."/>
            <person name="Leong S.A."/>
            <person name="Iwama H."/>
            <person name="Gojobori T."/>
            <person name="Itoh T."/>
            <person name="Niimura Y."/>
            <person name="Fujii Y."/>
            <person name="Habara T."/>
            <person name="Sakai H."/>
            <person name="Sato Y."/>
            <person name="Wilson G."/>
            <person name="Kumar K."/>
            <person name="McCouch S."/>
            <person name="Juretic N."/>
            <person name="Hoen D."/>
            <person name="Wright S."/>
            <person name="Bruskiewich R."/>
            <person name="Bureau T."/>
            <person name="Miyao A."/>
            <person name="Hirochika H."/>
            <person name="Nishikawa T."/>
            <person name="Kadowaki K."/>
            <person name="Sugiura M."/>
            <person name="Burr B."/>
            <person name="Sasaki T."/>
        </authorList>
    </citation>
    <scope>NUCLEOTIDE SEQUENCE [LARGE SCALE GENOMIC DNA]</scope>
    <source>
        <strain evidence="3">cv. Nipponbare</strain>
    </source>
</reference>
<dbReference type="AlphaFoldDB" id="C7J2L7"/>
<keyword evidence="1" id="KW-0472">Membrane</keyword>
<feature type="transmembrane region" description="Helical" evidence="1">
    <location>
        <begin position="93"/>
        <end position="118"/>
    </location>
</feature>
<feature type="non-terminal residue" evidence="2">
    <location>
        <position position="1"/>
    </location>
</feature>
<keyword evidence="1" id="KW-0812">Transmembrane</keyword>
<evidence type="ECO:0000313" key="3">
    <source>
        <dbReference type="Proteomes" id="UP000000763"/>
    </source>
</evidence>
<keyword evidence="1" id="KW-1133">Transmembrane helix</keyword>
<dbReference type="PANTHER" id="PTHR11206">
    <property type="entry name" value="MULTIDRUG RESISTANCE PROTEIN"/>
    <property type="match status" value="1"/>
</dbReference>
<evidence type="ECO:0000313" key="2">
    <source>
        <dbReference type="EMBL" id="BAH93245.1"/>
    </source>
</evidence>
<evidence type="ECO:0000256" key="1">
    <source>
        <dbReference type="SAM" id="Phobius"/>
    </source>
</evidence>
<dbReference type="KEGG" id="dosa:Os05g0554000"/>
<organism evidence="2 3">
    <name type="scientific">Oryza sativa subsp. japonica</name>
    <name type="common">Rice</name>
    <dbReference type="NCBI Taxonomy" id="39947"/>
    <lineage>
        <taxon>Eukaryota</taxon>
        <taxon>Viridiplantae</taxon>
        <taxon>Streptophyta</taxon>
        <taxon>Embryophyta</taxon>
        <taxon>Tracheophyta</taxon>
        <taxon>Spermatophyta</taxon>
        <taxon>Magnoliopsida</taxon>
        <taxon>Liliopsida</taxon>
        <taxon>Poales</taxon>
        <taxon>Poaceae</taxon>
        <taxon>BOP clade</taxon>
        <taxon>Oryzoideae</taxon>
        <taxon>Oryzeae</taxon>
        <taxon>Oryzinae</taxon>
        <taxon>Oryza</taxon>
        <taxon>Oryza sativa</taxon>
    </lineage>
</organism>
<proteinExistence type="predicted"/>
<dbReference type="EMBL" id="AP008211">
    <property type="protein sequence ID" value="BAH93245.1"/>
    <property type="molecule type" value="Genomic_DNA"/>
</dbReference>
<dbReference type="Proteomes" id="UP000000763">
    <property type="component" value="Chromosome 5"/>
</dbReference>
<protein>
    <submittedName>
        <fullName evidence="2">Os05g0554000 protein</fullName>
    </submittedName>
</protein>
<feature type="transmembrane region" description="Helical" evidence="1">
    <location>
        <begin position="66"/>
        <end position="87"/>
    </location>
</feature>
<sequence>CYFVLWRPTLLLGELPVCSFKHVLLREHGYGGVYNQHASISDVVLSVDSTSLSIARGCGWQHLGAYVNLGSFYLVGIPVALLLGFGFKMEGKGLWLGIACGSVLQFLLLAVIAFFSNWQKMAEKARERIFGETPSEKQHLVLDATNSV</sequence>
<reference evidence="3" key="2">
    <citation type="journal article" date="2008" name="Nucleic Acids Res.">
        <title>The rice annotation project database (RAP-DB): 2008 update.</title>
        <authorList>
            <consortium name="The rice annotation project (RAP)"/>
        </authorList>
    </citation>
    <scope>GENOME REANNOTATION</scope>
    <source>
        <strain evidence="3">cv. Nipponbare</strain>
    </source>
</reference>
<gene>
    <name evidence="2" type="ordered locus">Os05g0554000</name>
</gene>
<name>C7J2L7_ORYSJ</name>
<accession>C7J2L7</accession>